<gene>
    <name evidence="2" type="ORF">BDZ94DRAFT_1274297</name>
</gene>
<evidence type="ECO:0000256" key="1">
    <source>
        <dbReference type="SAM" id="Phobius"/>
    </source>
</evidence>
<sequence length="65" mass="7643">MVYCPYRVLLFPRYPRHPQLPTWLPRLIPIHSFHLSLLLSIQIIHLLVLLTQPSRPVKGPKLLVL</sequence>
<organism evidence="2 3">
    <name type="scientific">Collybia nuda</name>
    <dbReference type="NCBI Taxonomy" id="64659"/>
    <lineage>
        <taxon>Eukaryota</taxon>
        <taxon>Fungi</taxon>
        <taxon>Dikarya</taxon>
        <taxon>Basidiomycota</taxon>
        <taxon>Agaricomycotina</taxon>
        <taxon>Agaricomycetes</taxon>
        <taxon>Agaricomycetidae</taxon>
        <taxon>Agaricales</taxon>
        <taxon>Tricholomatineae</taxon>
        <taxon>Clitocybaceae</taxon>
        <taxon>Collybia</taxon>
    </lineage>
</organism>
<dbReference type="Proteomes" id="UP000807353">
    <property type="component" value="Unassembled WGS sequence"/>
</dbReference>
<dbReference type="EMBL" id="MU150392">
    <property type="protein sequence ID" value="KAF9456998.1"/>
    <property type="molecule type" value="Genomic_DNA"/>
</dbReference>
<dbReference type="AlphaFoldDB" id="A0A9P6CDG7"/>
<name>A0A9P6CDG7_9AGAR</name>
<keyword evidence="1" id="KW-0812">Transmembrane</keyword>
<protein>
    <submittedName>
        <fullName evidence="2">Uncharacterized protein</fullName>
    </submittedName>
</protein>
<evidence type="ECO:0000313" key="3">
    <source>
        <dbReference type="Proteomes" id="UP000807353"/>
    </source>
</evidence>
<proteinExistence type="predicted"/>
<keyword evidence="3" id="KW-1185">Reference proteome</keyword>
<comment type="caution">
    <text evidence="2">The sequence shown here is derived from an EMBL/GenBank/DDBJ whole genome shotgun (WGS) entry which is preliminary data.</text>
</comment>
<keyword evidence="1" id="KW-0472">Membrane</keyword>
<accession>A0A9P6CDG7</accession>
<feature type="transmembrane region" description="Helical" evidence="1">
    <location>
        <begin position="30"/>
        <end position="51"/>
    </location>
</feature>
<keyword evidence="1" id="KW-1133">Transmembrane helix</keyword>
<evidence type="ECO:0000313" key="2">
    <source>
        <dbReference type="EMBL" id="KAF9456998.1"/>
    </source>
</evidence>
<reference evidence="2" key="1">
    <citation type="submission" date="2020-11" db="EMBL/GenBank/DDBJ databases">
        <authorList>
            <consortium name="DOE Joint Genome Institute"/>
            <person name="Ahrendt S."/>
            <person name="Riley R."/>
            <person name="Andreopoulos W."/>
            <person name="Labutti K."/>
            <person name="Pangilinan J."/>
            <person name="Ruiz-Duenas F.J."/>
            <person name="Barrasa J.M."/>
            <person name="Sanchez-Garcia M."/>
            <person name="Camarero S."/>
            <person name="Miyauchi S."/>
            <person name="Serrano A."/>
            <person name="Linde D."/>
            <person name="Babiker R."/>
            <person name="Drula E."/>
            <person name="Ayuso-Fernandez I."/>
            <person name="Pacheco R."/>
            <person name="Padilla G."/>
            <person name="Ferreira P."/>
            <person name="Barriuso J."/>
            <person name="Kellner H."/>
            <person name="Castanera R."/>
            <person name="Alfaro M."/>
            <person name="Ramirez L."/>
            <person name="Pisabarro A.G."/>
            <person name="Kuo A."/>
            <person name="Tritt A."/>
            <person name="Lipzen A."/>
            <person name="He G."/>
            <person name="Yan M."/>
            <person name="Ng V."/>
            <person name="Cullen D."/>
            <person name="Martin F."/>
            <person name="Rosso M.-N."/>
            <person name="Henrissat B."/>
            <person name="Hibbett D."/>
            <person name="Martinez A.T."/>
            <person name="Grigoriev I.V."/>
        </authorList>
    </citation>
    <scope>NUCLEOTIDE SEQUENCE</scope>
    <source>
        <strain evidence="2">CBS 247.69</strain>
    </source>
</reference>